<dbReference type="STRING" id="695939.SAMN00790413_00078"/>
<feature type="transmembrane region" description="Helical" evidence="5">
    <location>
        <begin position="110"/>
        <end position="126"/>
    </location>
</feature>
<evidence type="ECO:0000256" key="2">
    <source>
        <dbReference type="ARBA" id="ARBA00022692"/>
    </source>
</evidence>
<feature type="transmembrane region" description="Helical" evidence="5">
    <location>
        <begin position="254"/>
        <end position="270"/>
    </location>
</feature>
<dbReference type="InterPro" id="IPR036259">
    <property type="entry name" value="MFS_trans_sf"/>
</dbReference>
<reference evidence="7 8" key="1">
    <citation type="submission" date="2017-04" db="EMBL/GenBank/DDBJ databases">
        <authorList>
            <person name="Afonso C.L."/>
            <person name="Miller P.J."/>
            <person name="Scott M.A."/>
            <person name="Spackman E."/>
            <person name="Goraichik I."/>
            <person name="Dimitrov K.M."/>
            <person name="Suarez D.L."/>
            <person name="Swayne D.E."/>
        </authorList>
    </citation>
    <scope>NUCLEOTIDE SEQUENCE [LARGE SCALE GENOMIC DNA]</scope>
    <source>
        <strain evidence="7 8">KR-140</strain>
    </source>
</reference>
<evidence type="ECO:0000256" key="3">
    <source>
        <dbReference type="ARBA" id="ARBA00022989"/>
    </source>
</evidence>
<evidence type="ECO:0000259" key="6">
    <source>
        <dbReference type="PROSITE" id="PS50850"/>
    </source>
</evidence>
<evidence type="ECO:0000313" key="8">
    <source>
        <dbReference type="Proteomes" id="UP000192582"/>
    </source>
</evidence>
<feature type="transmembrane region" description="Helical" evidence="5">
    <location>
        <begin position="23"/>
        <end position="44"/>
    </location>
</feature>
<dbReference type="PROSITE" id="PS50850">
    <property type="entry name" value="MFS"/>
    <property type="match status" value="1"/>
</dbReference>
<feature type="transmembrane region" description="Helical" evidence="5">
    <location>
        <begin position="215"/>
        <end position="234"/>
    </location>
</feature>
<evidence type="ECO:0000313" key="7">
    <source>
        <dbReference type="EMBL" id="SMB88509.1"/>
    </source>
</evidence>
<evidence type="ECO:0000256" key="1">
    <source>
        <dbReference type="ARBA" id="ARBA00004141"/>
    </source>
</evidence>
<dbReference type="SUPFAM" id="SSF103473">
    <property type="entry name" value="MFS general substrate transporter"/>
    <property type="match status" value="1"/>
</dbReference>
<feature type="transmembrane region" description="Helical" evidence="5">
    <location>
        <begin position="306"/>
        <end position="328"/>
    </location>
</feature>
<dbReference type="InterPro" id="IPR051788">
    <property type="entry name" value="MFS_Transporter"/>
</dbReference>
<dbReference type="Pfam" id="PF07690">
    <property type="entry name" value="MFS_1"/>
    <property type="match status" value="1"/>
</dbReference>
<evidence type="ECO:0000256" key="5">
    <source>
        <dbReference type="SAM" id="Phobius"/>
    </source>
</evidence>
<sequence length="396" mass="40253">MTNAPSSTVPALSTPHMETARRALALIFLCNGTLFATWAVNIPGVRDRLHLNAAEVGLAVLAIGLGSLVTMPLTGGWTARFGSHRVTRVCAVACMLTLLLPFLAPNLITLVVALTLLGAANGALDVSMNAQGVTVERRIGQPIMSRLHASFSLGGVLGALLGTLLVGNVPMLAHVGLVVAATTLAGLLAGRLLLPDLPLEEAVPGAPQASTWSPAVLLLGALCFLGMLAEGANYDWAALYFRDVLGLTEGRAGIGYAAFVTTMTLGRWFGDRLRGRLGDEGIVRGGAVVTALGLALALLVREPLLATLGFALSGLGLSNVVPVLYGAAGHALAGPGIARVATIGYTGFLLGPPIIGFLAGIVGLPAALGLALAGAALVALLGGQTFALLRPPASEK</sequence>
<protein>
    <submittedName>
        <fullName evidence="7">Predicted arabinose efflux permease, MFS family</fullName>
    </submittedName>
</protein>
<accession>A0A1W1V511</accession>
<dbReference type="PANTHER" id="PTHR23514:SF13">
    <property type="entry name" value="INNER MEMBRANE PROTEIN YBJJ"/>
    <property type="match status" value="1"/>
</dbReference>
<dbReference type="GO" id="GO:0016020">
    <property type="term" value="C:membrane"/>
    <property type="evidence" value="ECO:0007669"/>
    <property type="project" value="UniProtKB-SubCell"/>
</dbReference>
<feature type="transmembrane region" description="Helical" evidence="5">
    <location>
        <begin position="172"/>
        <end position="194"/>
    </location>
</feature>
<dbReference type="Gene3D" id="1.20.1250.20">
    <property type="entry name" value="MFS general substrate transporter like domains"/>
    <property type="match status" value="2"/>
</dbReference>
<dbReference type="AlphaFoldDB" id="A0A1W1V511"/>
<gene>
    <name evidence="7" type="ORF">SAMN00790413_00078</name>
</gene>
<keyword evidence="3 5" id="KW-1133">Transmembrane helix</keyword>
<dbReference type="InterPro" id="IPR011701">
    <property type="entry name" value="MFS"/>
</dbReference>
<dbReference type="PANTHER" id="PTHR23514">
    <property type="entry name" value="BYPASS OF STOP CODON PROTEIN 6"/>
    <property type="match status" value="1"/>
</dbReference>
<dbReference type="RefSeq" id="WP_084047818.1">
    <property type="nucleotide sequence ID" value="NZ_FWWU01000009.1"/>
</dbReference>
<name>A0A1W1V511_9DEIO</name>
<evidence type="ECO:0000256" key="4">
    <source>
        <dbReference type="ARBA" id="ARBA00023136"/>
    </source>
</evidence>
<dbReference type="OrthoDB" id="9810941at2"/>
<keyword evidence="8" id="KW-1185">Reference proteome</keyword>
<dbReference type="InterPro" id="IPR020846">
    <property type="entry name" value="MFS_dom"/>
</dbReference>
<dbReference type="Proteomes" id="UP000192582">
    <property type="component" value="Unassembled WGS sequence"/>
</dbReference>
<comment type="subcellular location">
    <subcellularLocation>
        <location evidence="1">Membrane</location>
        <topology evidence="1">Multi-pass membrane protein</topology>
    </subcellularLocation>
</comment>
<feature type="transmembrane region" description="Helical" evidence="5">
    <location>
        <begin position="147"/>
        <end position="166"/>
    </location>
</feature>
<feature type="transmembrane region" description="Helical" evidence="5">
    <location>
        <begin position="282"/>
        <end position="300"/>
    </location>
</feature>
<feature type="transmembrane region" description="Helical" evidence="5">
    <location>
        <begin position="368"/>
        <end position="389"/>
    </location>
</feature>
<dbReference type="GO" id="GO:0022857">
    <property type="term" value="F:transmembrane transporter activity"/>
    <property type="evidence" value="ECO:0007669"/>
    <property type="project" value="InterPro"/>
</dbReference>
<keyword evidence="2 5" id="KW-0812">Transmembrane</keyword>
<dbReference type="CDD" id="cd17393">
    <property type="entry name" value="MFS_MosC_like"/>
    <property type="match status" value="1"/>
</dbReference>
<feature type="domain" description="Major facilitator superfamily (MFS) profile" evidence="6">
    <location>
        <begin position="20"/>
        <end position="394"/>
    </location>
</feature>
<feature type="transmembrane region" description="Helical" evidence="5">
    <location>
        <begin position="340"/>
        <end position="362"/>
    </location>
</feature>
<dbReference type="EMBL" id="FWWU01000009">
    <property type="protein sequence ID" value="SMB88509.1"/>
    <property type="molecule type" value="Genomic_DNA"/>
</dbReference>
<keyword evidence="4 5" id="KW-0472">Membrane</keyword>
<feature type="transmembrane region" description="Helical" evidence="5">
    <location>
        <begin position="56"/>
        <end position="74"/>
    </location>
</feature>
<organism evidence="7 8">
    <name type="scientific">Deinococcus hopiensis KR-140</name>
    <dbReference type="NCBI Taxonomy" id="695939"/>
    <lineage>
        <taxon>Bacteria</taxon>
        <taxon>Thermotogati</taxon>
        <taxon>Deinococcota</taxon>
        <taxon>Deinococci</taxon>
        <taxon>Deinococcales</taxon>
        <taxon>Deinococcaceae</taxon>
        <taxon>Deinococcus</taxon>
    </lineage>
</organism>
<proteinExistence type="predicted"/>